<comment type="caution">
    <text evidence="1">The sequence shown here is derived from an EMBL/GenBank/DDBJ whole genome shotgun (WGS) entry which is preliminary data.</text>
</comment>
<evidence type="ECO:0000313" key="1">
    <source>
        <dbReference type="EMBL" id="MEA3571357.1"/>
    </source>
</evidence>
<evidence type="ECO:0000313" key="2">
    <source>
        <dbReference type="Proteomes" id="UP001292216"/>
    </source>
</evidence>
<proteinExistence type="predicted"/>
<gene>
    <name evidence="1" type="ORF">U9M73_15490</name>
</gene>
<dbReference type="RefSeq" id="WP_323077938.1">
    <property type="nucleotide sequence ID" value="NZ_JAYERP010000001.1"/>
</dbReference>
<sequence>MGRNGVSDQAGRRELYEELLACTNAQCDLLSSGDSWEHIADSFLQLSARWDEIRAQIDRLKQPEPEELKDSDGYLQDLIRRIAIGLREVDNKLQQSVGEAGTGLKTVKDQQKLMNAYYGMDRRGSHAYYFDEKK</sequence>
<evidence type="ECO:0008006" key="3">
    <source>
        <dbReference type="Google" id="ProtNLM"/>
    </source>
</evidence>
<reference evidence="1 2" key="1">
    <citation type="submission" date="2023-12" db="EMBL/GenBank/DDBJ databases">
        <title>Whole genome sequencing of Paenibacillus phoenicis isolated from the Phoenix Mars Lander spacecraft assembly facility.</title>
        <authorList>
            <person name="Garcia A."/>
            <person name="Venkateswaran K."/>
        </authorList>
    </citation>
    <scope>NUCLEOTIDE SEQUENCE [LARGE SCALE GENOMIC DNA]</scope>
    <source>
        <strain evidence="1 2">3PO2SA</strain>
    </source>
</reference>
<accession>A0ABU5PNV4</accession>
<organism evidence="1 2">
    <name type="scientific">Paenibacillus phoenicis</name>
    <dbReference type="NCBI Taxonomy" id="554117"/>
    <lineage>
        <taxon>Bacteria</taxon>
        <taxon>Bacillati</taxon>
        <taxon>Bacillota</taxon>
        <taxon>Bacilli</taxon>
        <taxon>Bacillales</taxon>
        <taxon>Paenibacillaceae</taxon>
        <taxon>Paenibacillus</taxon>
    </lineage>
</organism>
<dbReference type="Gene3D" id="1.20.58.380">
    <property type="entry name" value="Flagellar protein flit"/>
    <property type="match status" value="1"/>
</dbReference>
<dbReference type="EMBL" id="JAYERP010000001">
    <property type="protein sequence ID" value="MEA3571357.1"/>
    <property type="molecule type" value="Genomic_DNA"/>
</dbReference>
<protein>
    <recommendedName>
        <fullName evidence="3">Flagellar protein FliT</fullName>
    </recommendedName>
</protein>
<keyword evidence="2" id="KW-1185">Reference proteome</keyword>
<dbReference type="Proteomes" id="UP001292216">
    <property type="component" value="Unassembled WGS sequence"/>
</dbReference>
<name>A0ABU5PNV4_9BACL</name>